<feature type="non-terminal residue" evidence="1">
    <location>
        <position position="1"/>
    </location>
</feature>
<proteinExistence type="predicted"/>
<dbReference type="AlphaFoldDB" id="X1U1K3"/>
<reference evidence="1" key="1">
    <citation type="journal article" date="2014" name="Front. Microbiol.">
        <title>High frequency of phylogenetically diverse reductive dehalogenase-homologous genes in deep subseafloor sedimentary metagenomes.</title>
        <authorList>
            <person name="Kawai M."/>
            <person name="Futagami T."/>
            <person name="Toyoda A."/>
            <person name="Takaki Y."/>
            <person name="Nishi S."/>
            <person name="Hori S."/>
            <person name="Arai W."/>
            <person name="Tsubouchi T."/>
            <person name="Morono Y."/>
            <person name="Uchiyama I."/>
            <person name="Ito T."/>
            <person name="Fujiyama A."/>
            <person name="Inagaki F."/>
            <person name="Takami H."/>
        </authorList>
    </citation>
    <scope>NUCLEOTIDE SEQUENCE</scope>
    <source>
        <strain evidence="1">Expedition CK06-06</strain>
    </source>
</reference>
<name>X1U1K3_9ZZZZ</name>
<organism evidence="1">
    <name type="scientific">marine sediment metagenome</name>
    <dbReference type="NCBI Taxonomy" id="412755"/>
    <lineage>
        <taxon>unclassified sequences</taxon>
        <taxon>metagenomes</taxon>
        <taxon>ecological metagenomes</taxon>
    </lineage>
</organism>
<comment type="caution">
    <text evidence="1">The sequence shown here is derived from an EMBL/GenBank/DDBJ whole genome shotgun (WGS) entry which is preliminary data.</text>
</comment>
<gene>
    <name evidence="1" type="ORF">S12H4_15153</name>
</gene>
<protein>
    <submittedName>
        <fullName evidence="1">Uncharacterized protein</fullName>
    </submittedName>
</protein>
<evidence type="ECO:0000313" key="1">
    <source>
        <dbReference type="EMBL" id="GAI86169.1"/>
    </source>
</evidence>
<accession>X1U1K3</accession>
<dbReference type="EMBL" id="BARW01007259">
    <property type="protein sequence ID" value="GAI86169.1"/>
    <property type="molecule type" value="Genomic_DNA"/>
</dbReference>
<sequence length="31" mass="3528">KPALTLEEAKTEAAKLAEQEVEKLWQSQEKT</sequence>